<dbReference type="AlphaFoldDB" id="A0A081NI00"/>
<accession>A0A081NI00</accession>
<evidence type="ECO:0000313" key="1">
    <source>
        <dbReference type="EMBL" id="KEQ18073.1"/>
    </source>
</evidence>
<protein>
    <submittedName>
        <fullName evidence="1">Uncharacterized protein</fullName>
    </submittedName>
</protein>
<gene>
    <name evidence="1" type="ORF">GZ78_10880</name>
</gene>
<dbReference type="eggNOG" id="ENOG503141D">
    <property type="taxonomic scope" value="Bacteria"/>
</dbReference>
<dbReference type="OrthoDB" id="6040166at2"/>
<dbReference type="RefSeq" id="WP_034835134.1">
    <property type="nucleotide sequence ID" value="NZ_JOKH01000002.1"/>
</dbReference>
<dbReference type="EMBL" id="JOKH01000002">
    <property type="protein sequence ID" value="KEQ18073.1"/>
    <property type="molecule type" value="Genomic_DNA"/>
</dbReference>
<comment type="caution">
    <text evidence="1">The sequence shown here is derived from an EMBL/GenBank/DDBJ whole genome shotgun (WGS) entry which is preliminary data.</text>
</comment>
<organism evidence="1 2">
    <name type="scientific">Endozoicomonas numazuensis</name>
    <dbReference type="NCBI Taxonomy" id="1137799"/>
    <lineage>
        <taxon>Bacteria</taxon>
        <taxon>Pseudomonadati</taxon>
        <taxon>Pseudomonadota</taxon>
        <taxon>Gammaproteobacteria</taxon>
        <taxon>Oceanospirillales</taxon>
        <taxon>Endozoicomonadaceae</taxon>
        <taxon>Endozoicomonas</taxon>
    </lineage>
</organism>
<name>A0A081NI00_9GAMM</name>
<evidence type="ECO:0000313" key="2">
    <source>
        <dbReference type="Proteomes" id="UP000028073"/>
    </source>
</evidence>
<reference evidence="1 2" key="1">
    <citation type="submission" date="2014-06" db="EMBL/GenBank/DDBJ databases">
        <title>Whole Genome Sequences of Three Symbiotic Endozoicomonas Bacteria.</title>
        <authorList>
            <person name="Neave M.J."/>
            <person name="Apprill A."/>
            <person name="Voolstra C.R."/>
        </authorList>
    </citation>
    <scope>NUCLEOTIDE SEQUENCE [LARGE SCALE GENOMIC DNA]</scope>
    <source>
        <strain evidence="1 2">DSM 25634</strain>
    </source>
</reference>
<keyword evidence="2" id="KW-1185">Reference proteome</keyword>
<proteinExistence type="predicted"/>
<dbReference type="Proteomes" id="UP000028073">
    <property type="component" value="Unassembled WGS sequence"/>
</dbReference>
<sequence length="77" mass="8049">MATTNIWQQFKSLIPEGAKTIVTVTAKNGNGTSKVTLRDGSQITVQGETVAVGSKALVEAGSIKSEVPDLPSYEAEV</sequence>